<feature type="transmembrane region" description="Helical" evidence="8">
    <location>
        <begin position="12"/>
        <end position="35"/>
    </location>
</feature>
<evidence type="ECO:0000256" key="6">
    <source>
        <dbReference type="ARBA" id="ARBA00023136"/>
    </source>
</evidence>
<dbReference type="GO" id="GO:0005886">
    <property type="term" value="C:plasma membrane"/>
    <property type="evidence" value="ECO:0007669"/>
    <property type="project" value="TreeGrafter"/>
</dbReference>
<protein>
    <submittedName>
        <fullName evidence="9">H(+)/Cl(-) exchange transporter ClcA</fullName>
    </submittedName>
</protein>
<gene>
    <name evidence="9" type="primary">clcA</name>
    <name evidence="9" type="ORF">V3328_22695</name>
</gene>
<keyword evidence="7" id="KW-0868">Chloride</keyword>
<evidence type="ECO:0000256" key="8">
    <source>
        <dbReference type="SAM" id="Phobius"/>
    </source>
</evidence>
<proteinExistence type="predicted"/>
<dbReference type="GO" id="GO:0005247">
    <property type="term" value="F:voltage-gated chloride channel activity"/>
    <property type="evidence" value="ECO:0007669"/>
    <property type="project" value="TreeGrafter"/>
</dbReference>
<dbReference type="AlphaFoldDB" id="A0AAW9S3Z2"/>
<feature type="transmembrane region" description="Helical" evidence="8">
    <location>
        <begin position="55"/>
        <end position="76"/>
    </location>
</feature>
<evidence type="ECO:0000313" key="9">
    <source>
        <dbReference type="EMBL" id="MEJ8574311.1"/>
    </source>
</evidence>
<evidence type="ECO:0000256" key="1">
    <source>
        <dbReference type="ARBA" id="ARBA00004141"/>
    </source>
</evidence>
<evidence type="ECO:0000313" key="10">
    <source>
        <dbReference type="Proteomes" id="UP001378188"/>
    </source>
</evidence>
<reference evidence="9 10" key="1">
    <citation type="submission" date="2024-02" db="EMBL/GenBank/DDBJ databases">
        <title>Genome analysis and characterization of Microbaculum marinisediminis sp. nov., isolated from marine sediment.</title>
        <authorList>
            <person name="Du Z.-J."/>
            <person name="Ye Y.-Q."/>
            <person name="Zhang Z.-R."/>
            <person name="Yuan S.-M."/>
            <person name="Zhang X.-Y."/>
        </authorList>
    </citation>
    <scope>NUCLEOTIDE SEQUENCE [LARGE SCALE GENOMIC DNA]</scope>
    <source>
        <strain evidence="9 10">SDUM1044001</strain>
    </source>
</reference>
<evidence type="ECO:0000256" key="3">
    <source>
        <dbReference type="ARBA" id="ARBA00022692"/>
    </source>
</evidence>
<keyword evidence="4 8" id="KW-1133">Transmembrane helix</keyword>
<dbReference type="PRINTS" id="PR00762">
    <property type="entry name" value="CLCHANNEL"/>
</dbReference>
<feature type="transmembrane region" description="Helical" evidence="8">
    <location>
        <begin position="155"/>
        <end position="179"/>
    </location>
</feature>
<feature type="transmembrane region" description="Helical" evidence="8">
    <location>
        <begin position="303"/>
        <end position="323"/>
    </location>
</feature>
<dbReference type="Proteomes" id="UP001378188">
    <property type="component" value="Unassembled WGS sequence"/>
</dbReference>
<dbReference type="PANTHER" id="PTHR45711:SF6">
    <property type="entry name" value="CHLORIDE CHANNEL PROTEIN"/>
    <property type="match status" value="1"/>
</dbReference>
<feature type="transmembrane region" description="Helical" evidence="8">
    <location>
        <begin position="226"/>
        <end position="251"/>
    </location>
</feature>
<keyword evidence="6 8" id="KW-0472">Membrane</keyword>
<dbReference type="InterPro" id="IPR014743">
    <property type="entry name" value="Cl-channel_core"/>
</dbReference>
<feature type="transmembrane region" description="Helical" evidence="8">
    <location>
        <begin position="330"/>
        <end position="349"/>
    </location>
</feature>
<dbReference type="Gene3D" id="1.10.3080.10">
    <property type="entry name" value="Clc chloride channel"/>
    <property type="match status" value="1"/>
</dbReference>
<dbReference type="EMBL" id="JAZHOF010000011">
    <property type="protein sequence ID" value="MEJ8574311.1"/>
    <property type="molecule type" value="Genomic_DNA"/>
</dbReference>
<dbReference type="CDD" id="cd01031">
    <property type="entry name" value="EriC"/>
    <property type="match status" value="1"/>
</dbReference>
<dbReference type="Pfam" id="PF00654">
    <property type="entry name" value="Voltage_CLC"/>
    <property type="match status" value="1"/>
</dbReference>
<comment type="subcellular location">
    <subcellularLocation>
        <location evidence="1">Membrane</location>
        <topology evidence="1">Multi-pass membrane protein</topology>
    </subcellularLocation>
</comment>
<evidence type="ECO:0000256" key="7">
    <source>
        <dbReference type="ARBA" id="ARBA00023214"/>
    </source>
</evidence>
<evidence type="ECO:0000256" key="2">
    <source>
        <dbReference type="ARBA" id="ARBA00022448"/>
    </source>
</evidence>
<name>A0AAW9S3Z2_9HYPH</name>
<feature type="transmembrane region" description="Helical" evidence="8">
    <location>
        <begin position="263"/>
        <end position="283"/>
    </location>
</feature>
<evidence type="ECO:0000256" key="5">
    <source>
        <dbReference type="ARBA" id="ARBA00023065"/>
    </source>
</evidence>
<sequence>MPKQGQSSRSEEFRFFLLAALVGIGTGAGGTALHLTVDRLLAWPHQLTARVGSGVIAILCAAAIAAIMAVVSAMIVRRFAPEAAGSGVQEVEGTLEGLRPLRWQRVLPVKFVAGVLSLSSGLVLGREGPTIHIGASIAGAISDWWRVGLLERRGLIAAGAAAGLAAAFNAPLASVLFVIEETRRQFPYTFKTYMGVIIACILSAFVTEDIAGVGPDLKISVGAVPLWALAGFVVLGVCIGALGVLFNWMLINGLNIVEKIGRWNPNIVPLVVGAIIGALVIVLPEVTMGHEDLILTLVNQKNAAIFLFSIVAVRLLTSVASYVSGVPGGIFAPILTLAACTGLALGGFFQAFAPAAGPVTVAFAIAAMGALFTSSVRAPMVGVVLTLELTGAYEILLPVLLTCLVSNVTAEWCGGRPIYEQLLDRTLARAGIRREEPERETTGLA</sequence>
<accession>A0AAW9S3Z2</accession>
<dbReference type="PANTHER" id="PTHR45711">
    <property type="entry name" value="CHLORIDE CHANNEL PROTEIN"/>
    <property type="match status" value="1"/>
</dbReference>
<keyword evidence="10" id="KW-1185">Reference proteome</keyword>
<dbReference type="InterPro" id="IPR001807">
    <property type="entry name" value="ClC"/>
</dbReference>
<dbReference type="NCBIfam" id="NF003640">
    <property type="entry name" value="PRK05277.1"/>
    <property type="match status" value="1"/>
</dbReference>
<comment type="caution">
    <text evidence="9">The sequence shown here is derived from an EMBL/GenBank/DDBJ whole genome shotgun (WGS) entry which is preliminary data.</text>
</comment>
<keyword evidence="2" id="KW-0813">Transport</keyword>
<dbReference type="RefSeq" id="WP_340332011.1">
    <property type="nucleotide sequence ID" value="NZ_JAZHOF010000011.1"/>
</dbReference>
<feature type="transmembrane region" description="Helical" evidence="8">
    <location>
        <begin position="186"/>
        <end position="206"/>
    </location>
</feature>
<organism evidence="9 10">
    <name type="scientific">Microbaculum marinum</name>
    <dbReference type="NCBI Taxonomy" id="1764581"/>
    <lineage>
        <taxon>Bacteria</taxon>
        <taxon>Pseudomonadati</taxon>
        <taxon>Pseudomonadota</taxon>
        <taxon>Alphaproteobacteria</taxon>
        <taxon>Hyphomicrobiales</taxon>
        <taxon>Tepidamorphaceae</taxon>
        <taxon>Microbaculum</taxon>
    </lineage>
</organism>
<keyword evidence="3 8" id="KW-0812">Transmembrane</keyword>
<dbReference type="SUPFAM" id="SSF81340">
    <property type="entry name" value="Clc chloride channel"/>
    <property type="match status" value="1"/>
</dbReference>
<evidence type="ECO:0000256" key="4">
    <source>
        <dbReference type="ARBA" id="ARBA00022989"/>
    </source>
</evidence>
<keyword evidence="5" id="KW-0406">Ion transport</keyword>